<reference evidence="1" key="2">
    <citation type="submission" date="2006-04" db="EMBL/GenBank/DDBJ databases">
        <title>Sequencing of the draft fosmids and assembly of Prochlorococcus marinus environmental genome fragment.</title>
        <authorList>
            <consortium name="US DOE Joint Genome Institute (JGI)"/>
            <person name="Copeland A."/>
            <person name="Lucas S."/>
            <person name="Lapidus A."/>
            <person name="Barry K."/>
            <person name="Detter J.C."/>
            <person name="Glavina T."/>
            <person name="Hammon N."/>
            <person name="Israni S."/>
            <person name="Richardson P."/>
        </authorList>
    </citation>
    <scope>NUCLEOTIDE SEQUENCE</scope>
</reference>
<dbReference type="AlphaFoldDB" id="Q1PKX5"/>
<reference evidence="1" key="1">
    <citation type="journal article" date="2006" name="Science">
        <title>Genomic islands and the ecology and evolution of Prochlorococcus.</title>
        <authorList>
            <person name="Coleman M.L."/>
            <person name="Sullivan M.B."/>
            <person name="Martiny A.C."/>
            <person name="Steglich C."/>
            <person name="Barry K."/>
            <person name="Delong E.F."/>
            <person name="Chisholm S.W."/>
        </authorList>
    </citation>
    <scope>NUCLEOTIDE SEQUENCE</scope>
</reference>
<name>Q1PKX5_PROMR</name>
<organism evidence="1">
    <name type="scientific">uncultured Prochlorococcus marinus clone ASNC3046</name>
    <dbReference type="NCBI Taxonomy" id="379369"/>
    <lineage>
        <taxon>Bacteria</taxon>
        <taxon>Bacillati</taxon>
        <taxon>Cyanobacteriota</taxon>
        <taxon>Cyanophyceae</taxon>
        <taxon>Synechococcales</taxon>
        <taxon>Prochlorococcaceae</taxon>
        <taxon>Prochlorococcus</taxon>
    </lineage>
</organism>
<evidence type="ECO:0000313" key="1">
    <source>
        <dbReference type="EMBL" id="ABE10905.1"/>
    </source>
</evidence>
<sequence length="297" mass="30889">MSISTNSSLNLKNFIKTSKNFSFGFTVAISSLLTGSLKAEETPDLCKDVLGTLNASTGAYSKSAAEIATDGTYFCAGTPDRFELSIYEMGLCTSNPISGSPKEFSKTNCVESMVKASGVTADLAGTTVDLPSAKTRPANNTYTYAYIVIKNTFGLKGSLKISDGAGGIHQYCSTSDGLSTSAAASCTPVNHTETLSSFDNTFSPDFGPAAMPSGGGEVSALLTDSSLVRASTEAGVERLVAVFATNSGSPVVINDSVSGLEVELQVTDGGYGIQFDSNTGEVYDFGSMPFKPIFTTY</sequence>
<gene>
    <name evidence="1" type="ORF">ASNC3046_0002</name>
</gene>
<accession>Q1PKX5</accession>
<dbReference type="EMBL" id="DQ366717">
    <property type="protein sequence ID" value="ABE10905.1"/>
    <property type="molecule type" value="Genomic_DNA"/>
</dbReference>
<protein>
    <submittedName>
        <fullName evidence="1">Uncharacterized protein</fullName>
    </submittedName>
</protein>
<proteinExistence type="predicted"/>